<dbReference type="GO" id="GO:0006397">
    <property type="term" value="P:mRNA processing"/>
    <property type="evidence" value="ECO:0007669"/>
    <property type="project" value="InterPro"/>
</dbReference>
<keyword evidence="10" id="KW-1185">Reference proteome</keyword>
<dbReference type="OrthoDB" id="29024at2759"/>
<dbReference type="Pfam" id="PF11262">
    <property type="entry name" value="Tho2"/>
    <property type="match status" value="1"/>
</dbReference>
<dbReference type="InterPro" id="IPR021726">
    <property type="entry name" value="THO_THOC2_N"/>
</dbReference>
<sequence length="2201" mass="242109">MATAPSESSQSAADLVAHCLAQWDTGGRERLHAALIASTEAQAHSALPHTFVHLWKALLFLHATAPSLNTSAFISLIEALPPTRAAVETLEQESEHAGNVSTDGAGPSRLSTPAVQTGTPPAVDSESPFAHIILDVIWAVDVEIELRREVAEAGGLASLLMTDEEQSEANKGKGKKRNSASDEAKAAKENLADLVRNLMTSSCLSRASVAERLEIPMLTAIGLLSDDATFNKKGVRINTSNLYKQQKFNLLREENEGYSGLINELLGGMGPELIALYDVPFDKPHDWYSAAARVVEQEKPEQRNRRARGVMRNISALIGYFDLDPSRVLDMILDVFASNVTLHWPFFLSLVAASPWTRDRRRSHMKYDQEAGSRDDVMDLDGPESSIADTIVDPSTNSNSTCAQLLGFKFDYYRLPETREEVPAELYLMSALLIKEGVISFSDLWNHLSPSEEGMKALQSEYNAALKSKATSARSNALTMAAPLADDDNAEAAGGNADKDKEAELVTKNPPNQILGLLKALLSLGELKHAQFILGLYPWLVGCFPEVAELFARLLKVVVEPLYRTATSPAVPGVFSEEFLNGTRMRFNVQRQALFPSPPPRLVPTALAIEPISTAHSRYVFAFGDSWMRSLPQCRSQEDIGSILLPLLRLLGVHLHINVSLFQHVCRLGRAHLKNMMCEVAPDGSVPRLRGDWLEIIRFHLLPALSLTNGNAGLLNELWSLLQVLPYEERFTLYGEWKNELYRRPEVRYRQMETEKEAKGILKRISKDNLKISGRALAKASHANPLIFFTVALNQVQVYDNMIPHIVECAKYLTPLEYDVFSFNLIDALSNPEKERTKQDGTNISLWLKSLASFAGTLYRRYASMDPLPVLQYIANQLKANNSKDLVIVCELVLKMSGIEPLANLADKQIAALSGGRSLRMEAMMAANAGPGTPARQQIRRTGARLMASLRHSRLDVALLLLIAQQRQVCVHLVPEQEAHLRYLGNLADSCQEVLFQYVEFLHSQVEPAAYAELVPNLRALCVRFDIEPAIAFHLARPRLLYAMKQADDAEAEQKLRAELLASKARTASPVVNKEEETNDQSIEGAVSSNAVTVSASPTTGTTDDKDKALNIWRAGLQEAIDVASDLLSEGVKRVLTPQYFATFWQLSLADIQVPTERYEQEMRVYQQLIKEADSGDGAKKPAAFHRHQEALEQLRAELKARALAHQGTRRRLAVEKDHWFPDNDGTTRRDLVQHLIQYCLLPRALLSPTDAMFAGKFIRLMHLNGARNFSSLTLYDRLFIEHIAPVIFTCTENEANSYARFIQVVLDDLMPWYKSQALFDKEVVGKNLPGFQMRWGNRRGGEVIPKEAMCSYEQFREVLRKWHDHMRAAFKLCLSSRDFMRIRNAIVVMNRIAHHFPLFETHGQNLIQVVEKLTQEETRGSLKVLGQGLLATLKKRQPEWIGKAPKKTAEKEAAPSGAAVQAPAVASKAESADIKTQPVVADTAGNRTPASKTPAPAKTNGEKVDTVTRPESLPQGPRNAPPSGPAADRERAASASAPARSRSPLPAAEPTARRNANAAAASEAQGQSQQNASAAYGSRASRVEALAQRPANGRAPASASSLPARPSGPGRDRERERESERDRERKKDSDRSNEERVGSGGDDQYRKTAGSHATHRSTPMADSPLPTGPRSSSSRADNRESVASSAEPISVSAARQAALDSMNPPASPASTSAAQGVRDRLAPAGSERGRHAPSTSKTSSRASSPSRLRDSEASARMSAASREPSPRTTRAEDDASARGRDARREREDRDRDYHKDRRDRDNRDARDARDIITEPRDAKDSREQGRDREERRRAGDARRSEGDRYGSSSDRDRVRDRTARDERRDGPEPRRPRDEPERSDSGAPRNDRAPPQGPRAATATSPSAVEDATAAAYKRRRVDRNDTAPPQTASAHDTQDNRYPRGGRYPDSRDPPSGPALRTESSSSAVTSSRPDLIDRPPTRSSSMNSTAPPSSRDDLSRSAVDPNRGRRSMGGSGAEATEAAHSPSGLKRSLADRLSGQERAGTPSSPLGSPVNDRATPDGPDQKRARVNRNRFSDVGTASAGRNDRMSAPVSPVGTDASRSQQQQQRRGPDIASGAAEGSATPPVRSVSISGSAARERERRETQRADIRDPPTGPSSTARGARGSGYADERDRDGGYGRRRGREEGRSFKDRSRRRAGEE</sequence>
<dbReference type="Proteomes" id="UP000245942">
    <property type="component" value="Unassembled WGS sequence"/>
</dbReference>
<evidence type="ECO:0000259" key="7">
    <source>
        <dbReference type="Pfam" id="PF11732"/>
    </source>
</evidence>
<feature type="domain" description="THO complex subunitTHOC2 C-terminal" evidence="6">
    <location>
        <begin position="1135"/>
        <end position="1434"/>
    </location>
</feature>
<feature type="compositionally biased region" description="Low complexity" evidence="5">
    <location>
        <begin position="1455"/>
        <end position="1470"/>
    </location>
</feature>
<dbReference type="RefSeq" id="XP_025351216.1">
    <property type="nucleotide sequence ID" value="XM_025491433.1"/>
</dbReference>
<feature type="domain" description="THO complex subunitTHOC2 N-terminal" evidence="7">
    <location>
        <begin position="777"/>
        <end position="852"/>
    </location>
</feature>
<feature type="region of interest" description="Disordered" evidence="5">
    <location>
        <begin position="164"/>
        <end position="184"/>
    </location>
</feature>
<feature type="compositionally biased region" description="Low complexity" evidence="5">
    <location>
        <begin position="1982"/>
        <end position="1992"/>
    </location>
</feature>
<dbReference type="Pfam" id="PF11732">
    <property type="entry name" value="Thoc2"/>
    <property type="match status" value="1"/>
</dbReference>
<dbReference type="InterPro" id="IPR040007">
    <property type="entry name" value="Tho2"/>
</dbReference>
<dbReference type="EMBL" id="KZ819321">
    <property type="protein sequence ID" value="PWN24056.1"/>
    <property type="molecule type" value="Genomic_DNA"/>
</dbReference>
<feature type="compositionally biased region" description="Low complexity" evidence="5">
    <location>
        <begin position="1534"/>
        <end position="1576"/>
    </location>
</feature>
<proteinExistence type="inferred from homology"/>
<evidence type="ECO:0000256" key="5">
    <source>
        <dbReference type="SAM" id="MobiDB-lite"/>
    </source>
</evidence>
<feature type="domain" description="THO complex subunit 2 N-terminal" evidence="8">
    <location>
        <begin position="150"/>
        <end position="775"/>
    </location>
</feature>
<feature type="compositionally biased region" description="Basic and acidic residues" evidence="5">
    <location>
        <begin position="1770"/>
        <end position="1889"/>
    </location>
</feature>
<name>A0A316UFM3_9BASI</name>
<feature type="compositionally biased region" description="Basic and acidic residues" evidence="5">
    <location>
        <begin position="1611"/>
        <end position="1638"/>
    </location>
</feature>
<evidence type="ECO:0000256" key="3">
    <source>
        <dbReference type="ARBA" id="ARBA00019596"/>
    </source>
</evidence>
<protein>
    <recommendedName>
        <fullName evidence="3">THO complex subunit 2</fullName>
    </recommendedName>
</protein>
<evidence type="ECO:0000256" key="1">
    <source>
        <dbReference type="ARBA" id="ARBA00004123"/>
    </source>
</evidence>
<feature type="compositionally biased region" description="Polar residues" evidence="5">
    <location>
        <begin position="109"/>
        <end position="119"/>
    </location>
</feature>
<evidence type="ECO:0000256" key="2">
    <source>
        <dbReference type="ARBA" id="ARBA00007857"/>
    </source>
</evidence>
<dbReference type="GO" id="GO:0003729">
    <property type="term" value="F:mRNA binding"/>
    <property type="evidence" value="ECO:0007669"/>
    <property type="project" value="TreeGrafter"/>
</dbReference>
<feature type="compositionally biased region" description="Low complexity" evidence="5">
    <location>
        <begin position="1733"/>
        <end position="1747"/>
    </location>
</feature>
<feature type="compositionally biased region" description="Low complexity" evidence="5">
    <location>
        <begin position="1594"/>
        <end position="1610"/>
    </location>
</feature>
<dbReference type="Pfam" id="PF16134">
    <property type="entry name" value="THOC2_N"/>
    <property type="match status" value="1"/>
</dbReference>
<feature type="compositionally biased region" description="Basic and acidic residues" evidence="5">
    <location>
        <begin position="2136"/>
        <end position="2151"/>
    </location>
</feature>
<feature type="compositionally biased region" description="Basic and acidic residues" evidence="5">
    <location>
        <begin position="2169"/>
        <end position="2201"/>
    </location>
</feature>
<feature type="compositionally biased region" description="Low complexity" evidence="5">
    <location>
        <begin position="1755"/>
        <end position="1768"/>
    </location>
</feature>
<reference evidence="9 10" key="1">
    <citation type="journal article" date="2018" name="Mol. Biol. Evol.">
        <title>Broad Genomic Sampling Reveals a Smut Pathogenic Ancestry of the Fungal Clade Ustilaginomycotina.</title>
        <authorList>
            <person name="Kijpornyongpan T."/>
            <person name="Mondo S.J."/>
            <person name="Barry K."/>
            <person name="Sandor L."/>
            <person name="Lee J."/>
            <person name="Lipzen A."/>
            <person name="Pangilinan J."/>
            <person name="LaButti K."/>
            <person name="Hainaut M."/>
            <person name="Henrissat B."/>
            <person name="Grigoriev I.V."/>
            <person name="Spatafora J.W."/>
            <person name="Aime M.C."/>
        </authorList>
    </citation>
    <scope>NUCLEOTIDE SEQUENCE [LARGE SCALE GENOMIC DNA]</scope>
    <source>
        <strain evidence="9 10">MCA 4718</strain>
    </source>
</reference>
<feature type="region of interest" description="Disordered" evidence="5">
    <location>
        <begin position="88"/>
        <end position="122"/>
    </location>
</feature>
<feature type="compositionally biased region" description="Basic and acidic residues" evidence="5">
    <location>
        <begin position="1934"/>
        <end position="1951"/>
    </location>
</feature>
<organism evidence="9 10">
    <name type="scientific">Pseudomicrostroma glucosiphilum</name>
    <dbReference type="NCBI Taxonomy" id="1684307"/>
    <lineage>
        <taxon>Eukaryota</taxon>
        <taxon>Fungi</taxon>
        <taxon>Dikarya</taxon>
        <taxon>Basidiomycota</taxon>
        <taxon>Ustilaginomycotina</taxon>
        <taxon>Exobasidiomycetes</taxon>
        <taxon>Microstromatales</taxon>
        <taxon>Microstromatales incertae sedis</taxon>
        <taxon>Pseudomicrostroma</taxon>
    </lineage>
</organism>
<feature type="region of interest" description="Disordered" evidence="5">
    <location>
        <begin position="1442"/>
        <end position="2201"/>
    </location>
</feature>
<comment type="subcellular location">
    <subcellularLocation>
        <location evidence="1">Nucleus</location>
    </subcellularLocation>
</comment>
<dbReference type="InterPro" id="IPR032302">
    <property type="entry name" value="THOC2_N"/>
</dbReference>
<dbReference type="GO" id="GO:0006406">
    <property type="term" value="P:mRNA export from nucleus"/>
    <property type="evidence" value="ECO:0007669"/>
    <property type="project" value="InterPro"/>
</dbReference>
<keyword evidence="4" id="KW-0539">Nucleus</keyword>
<evidence type="ECO:0000259" key="8">
    <source>
        <dbReference type="Pfam" id="PF16134"/>
    </source>
</evidence>
<evidence type="ECO:0000259" key="6">
    <source>
        <dbReference type="Pfam" id="PF11262"/>
    </source>
</evidence>
<evidence type="ECO:0000313" key="9">
    <source>
        <dbReference type="EMBL" id="PWN24056.1"/>
    </source>
</evidence>
<dbReference type="InterPro" id="IPR021418">
    <property type="entry name" value="THO_THOC2_C"/>
</dbReference>
<dbReference type="STRING" id="1684307.A0A316UFM3"/>
<evidence type="ECO:0000313" key="10">
    <source>
        <dbReference type="Proteomes" id="UP000245942"/>
    </source>
</evidence>
<dbReference type="PANTHER" id="PTHR21597">
    <property type="entry name" value="THO2 PROTEIN"/>
    <property type="match status" value="1"/>
</dbReference>
<gene>
    <name evidence="9" type="ORF">BCV69DRAFT_279956</name>
</gene>
<comment type="similarity">
    <text evidence="2">Belongs to the THOC2 family.</text>
</comment>
<dbReference type="GO" id="GO:0000445">
    <property type="term" value="C:THO complex part of transcription export complex"/>
    <property type="evidence" value="ECO:0007669"/>
    <property type="project" value="TreeGrafter"/>
</dbReference>
<evidence type="ECO:0000256" key="4">
    <source>
        <dbReference type="ARBA" id="ARBA00023242"/>
    </source>
</evidence>
<dbReference type="GeneID" id="37013167"/>
<dbReference type="PANTHER" id="PTHR21597:SF0">
    <property type="entry name" value="THO COMPLEX SUBUNIT 2"/>
    <property type="match status" value="1"/>
</dbReference>
<accession>A0A316UFM3</accession>